<reference evidence="2" key="1">
    <citation type="journal article" date="2017" name="Nature">
        <title>The sunflower genome provides insights into oil metabolism, flowering and Asterid evolution.</title>
        <authorList>
            <person name="Badouin H."/>
            <person name="Gouzy J."/>
            <person name="Grassa C.J."/>
            <person name="Murat F."/>
            <person name="Staton S.E."/>
            <person name="Cottret L."/>
            <person name="Lelandais-Briere C."/>
            <person name="Owens G.L."/>
            <person name="Carrere S."/>
            <person name="Mayjonade B."/>
            <person name="Legrand L."/>
            <person name="Gill N."/>
            <person name="Kane N.C."/>
            <person name="Bowers J.E."/>
            <person name="Hubner S."/>
            <person name="Bellec A."/>
            <person name="Berard A."/>
            <person name="Berges H."/>
            <person name="Blanchet N."/>
            <person name="Boniface M.C."/>
            <person name="Brunel D."/>
            <person name="Catrice O."/>
            <person name="Chaidir N."/>
            <person name="Claudel C."/>
            <person name="Donnadieu C."/>
            <person name="Faraut T."/>
            <person name="Fievet G."/>
            <person name="Helmstetter N."/>
            <person name="King M."/>
            <person name="Knapp S.J."/>
            <person name="Lai Z."/>
            <person name="Le Paslier M.C."/>
            <person name="Lippi Y."/>
            <person name="Lorenzon L."/>
            <person name="Mandel J.R."/>
            <person name="Marage G."/>
            <person name="Marchand G."/>
            <person name="Marquand E."/>
            <person name="Bret-Mestries E."/>
            <person name="Morien E."/>
            <person name="Nambeesan S."/>
            <person name="Nguyen T."/>
            <person name="Pegot-Espagnet P."/>
            <person name="Pouilly N."/>
            <person name="Raftis F."/>
            <person name="Sallet E."/>
            <person name="Schiex T."/>
            <person name="Thomas J."/>
            <person name="Vandecasteele C."/>
            <person name="Vares D."/>
            <person name="Vear F."/>
            <person name="Vautrin S."/>
            <person name="Crespi M."/>
            <person name="Mangin B."/>
            <person name="Burke J.M."/>
            <person name="Salse J."/>
            <person name="Munos S."/>
            <person name="Vincourt P."/>
            <person name="Rieseberg L.H."/>
            <person name="Langlade N.B."/>
        </authorList>
    </citation>
    <scope>NUCLEOTIDE SEQUENCE [LARGE SCALE GENOMIC DNA]</scope>
    <source>
        <strain evidence="2">cv. SF193</strain>
    </source>
</reference>
<gene>
    <name evidence="1" type="ORF">HannXRQ_Chr07g0192401</name>
</gene>
<evidence type="ECO:0000313" key="2">
    <source>
        <dbReference type="Proteomes" id="UP000215914"/>
    </source>
</evidence>
<dbReference type="InParanoid" id="A0A251UAK3"/>
<dbReference type="Proteomes" id="UP000215914">
    <property type="component" value="Chromosome 7"/>
</dbReference>
<name>A0A251UAK3_HELAN</name>
<keyword evidence="2" id="KW-1185">Reference proteome</keyword>
<protein>
    <submittedName>
        <fullName evidence="1">Uncharacterized protein</fullName>
    </submittedName>
</protein>
<accession>A0A251UAK3</accession>
<dbReference type="EMBL" id="CM007896">
    <property type="protein sequence ID" value="OTG20380.1"/>
    <property type="molecule type" value="Genomic_DNA"/>
</dbReference>
<sequence>MRYMVEMDVEWTSRWRFAFEGRALKVMLIMLRMTIKQQFKNRTLSFEASALI</sequence>
<organism evidence="1 2">
    <name type="scientific">Helianthus annuus</name>
    <name type="common">Common sunflower</name>
    <dbReference type="NCBI Taxonomy" id="4232"/>
    <lineage>
        <taxon>Eukaryota</taxon>
        <taxon>Viridiplantae</taxon>
        <taxon>Streptophyta</taxon>
        <taxon>Embryophyta</taxon>
        <taxon>Tracheophyta</taxon>
        <taxon>Spermatophyta</taxon>
        <taxon>Magnoliopsida</taxon>
        <taxon>eudicotyledons</taxon>
        <taxon>Gunneridae</taxon>
        <taxon>Pentapetalae</taxon>
        <taxon>asterids</taxon>
        <taxon>campanulids</taxon>
        <taxon>Asterales</taxon>
        <taxon>Asteraceae</taxon>
        <taxon>Asteroideae</taxon>
        <taxon>Heliantheae alliance</taxon>
        <taxon>Heliantheae</taxon>
        <taxon>Helianthus</taxon>
    </lineage>
</organism>
<dbReference type="AlphaFoldDB" id="A0A251UAK3"/>
<evidence type="ECO:0000313" key="1">
    <source>
        <dbReference type="EMBL" id="OTG20380.1"/>
    </source>
</evidence>
<proteinExistence type="predicted"/>